<dbReference type="EMBL" id="CALOZG010000005">
    <property type="protein sequence ID" value="CAH4027884.1"/>
    <property type="molecule type" value="Genomic_DNA"/>
</dbReference>
<feature type="domain" description="C2H2-type" evidence="14">
    <location>
        <begin position="178"/>
        <end position="206"/>
    </location>
</feature>
<evidence type="ECO:0000313" key="16">
    <source>
        <dbReference type="Proteomes" id="UP001152562"/>
    </source>
</evidence>
<dbReference type="Gene3D" id="3.40.50.720">
    <property type="entry name" value="NAD(P)-binding Rossmann-like Domain"/>
    <property type="match status" value="1"/>
</dbReference>
<evidence type="ECO:0000256" key="13">
    <source>
        <dbReference type="SAM" id="MobiDB-lite"/>
    </source>
</evidence>
<dbReference type="PRINTS" id="PR00080">
    <property type="entry name" value="SDRFAMILY"/>
</dbReference>
<keyword evidence="11" id="KW-0539">Nucleus</keyword>
<accession>A0A9P0TF28</accession>
<dbReference type="GO" id="GO:0008270">
    <property type="term" value="F:zinc ion binding"/>
    <property type="evidence" value="ECO:0007669"/>
    <property type="project" value="UniProtKB-KW"/>
</dbReference>
<reference evidence="15" key="1">
    <citation type="submission" date="2022-05" db="EMBL/GenBank/DDBJ databases">
        <authorList>
            <person name="Okamura Y."/>
        </authorList>
    </citation>
    <scope>NUCLEOTIDE SEQUENCE</scope>
</reference>
<evidence type="ECO:0000256" key="2">
    <source>
        <dbReference type="ARBA" id="ARBA00006484"/>
    </source>
</evidence>
<dbReference type="SMART" id="SM00355">
    <property type="entry name" value="ZnF_C2H2"/>
    <property type="match status" value="7"/>
</dbReference>
<keyword evidence="9" id="KW-0238">DNA-binding</keyword>
<feature type="domain" description="C2H2-type" evidence="14">
    <location>
        <begin position="88"/>
        <end position="115"/>
    </location>
</feature>
<dbReference type="PANTHER" id="PTHR43115">
    <property type="entry name" value="DEHYDROGENASE/REDUCTASE SDR FAMILY MEMBER 11"/>
    <property type="match status" value="1"/>
</dbReference>
<evidence type="ECO:0000256" key="3">
    <source>
        <dbReference type="ARBA" id="ARBA00022723"/>
    </source>
</evidence>
<dbReference type="SUPFAM" id="SSF57667">
    <property type="entry name" value="beta-beta-alpha zinc fingers"/>
    <property type="match status" value="4"/>
</dbReference>
<evidence type="ECO:0000256" key="10">
    <source>
        <dbReference type="ARBA" id="ARBA00023163"/>
    </source>
</evidence>
<dbReference type="Proteomes" id="UP001152562">
    <property type="component" value="Unassembled WGS sequence"/>
</dbReference>
<keyword evidence="16" id="KW-1185">Reference proteome</keyword>
<feature type="region of interest" description="Disordered" evidence="13">
    <location>
        <begin position="278"/>
        <end position="298"/>
    </location>
</feature>
<evidence type="ECO:0000256" key="12">
    <source>
        <dbReference type="PROSITE-ProRule" id="PRU00042"/>
    </source>
</evidence>
<dbReference type="PANTHER" id="PTHR43115:SF4">
    <property type="entry name" value="DEHYDROGENASE_REDUCTASE SDR FAMILY MEMBER 11"/>
    <property type="match status" value="1"/>
</dbReference>
<dbReference type="InterPro" id="IPR013087">
    <property type="entry name" value="Znf_C2H2_type"/>
</dbReference>
<dbReference type="FunFam" id="3.40.50.720:FF:000047">
    <property type="entry name" value="NADP-dependent L-serine/L-allo-threonine dehydrogenase"/>
    <property type="match status" value="1"/>
</dbReference>
<evidence type="ECO:0000256" key="11">
    <source>
        <dbReference type="ARBA" id="ARBA00023242"/>
    </source>
</evidence>
<dbReference type="InterPro" id="IPR036236">
    <property type="entry name" value="Znf_C2H2_sf"/>
</dbReference>
<comment type="similarity">
    <text evidence="2">Belongs to the short-chain dehydrogenases/reductases (SDR) family.</text>
</comment>
<keyword evidence="4" id="KW-0677">Repeat</keyword>
<dbReference type="Pfam" id="PF00106">
    <property type="entry name" value="adh_short"/>
    <property type="match status" value="1"/>
</dbReference>
<keyword evidence="5 12" id="KW-0863">Zinc-finger</keyword>
<dbReference type="FunFam" id="3.30.160.60:FF:000110">
    <property type="entry name" value="Zinc finger protein-like"/>
    <property type="match status" value="1"/>
</dbReference>
<evidence type="ECO:0000256" key="9">
    <source>
        <dbReference type="ARBA" id="ARBA00023125"/>
    </source>
</evidence>
<name>A0A9P0TF28_PIEBR</name>
<keyword evidence="8" id="KW-0805">Transcription regulation</keyword>
<evidence type="ECO:0000256" key="4">
    <source>
        <dbReference type="ARBA" id="ARBA00022737"/>
    </source>
</evidence>
<evidence type="ECO:0000259" key="14">
    <source>
        <dbReference type="PROSITE" id="PS50157"/>
    </source>
</evidence>
<feature type="region of interest" description="Disordered" evidence="13">
    <location>
        <begin position="37"/>
        <end position="57"/>
    </location>
</feature>
<dbReference type="GO" id="GO:0003677">
    <property type="term" value="F:DNA binding"/>
    <property type="evidence" value="ECO:0007669"/>
    <property type="project" value="UniProtKB-KW"/>
</dbReference>
<evidence type="ECO:0000256" key="8">
    <source>
        <dbReference type="ARBA" id="ARBA00023015"/>
    </source>
</evidence>
<evidence type="ECO:0000313" key="15">
    <source>
        <dbReference type="EMBL" id="CAH4027884.1"/>
    </source>
</evidence>
<dbReference type="FunFam" id="3.30.160.60:FF:002716">
    <property type="entry name" value="Zinc finger protein 212"/>
    <property type="match status" value="1"/>
</dbReference>
<feature type="domain" description="C2H2-type" evidence="14">
    <location>
        <begin position="60"/>
        <end position="87"/>
    </location>
</feature>
<sequence>MDKCGICLKPAQQLFETGTDSVYACFKCQPLVPEVTLDDSDPSTAEQSSNNEEEQTNHKYQCNVCHKSFQKNMQLQNHMRNHRAERRFVCTFCNKAFSQSNNLRAHLRIHTNERPYKCQECGKAFTQVTNLNNHVRLHTGERPFVCPEPGCDKAYAQVTNLNQHRKRHLSGRPLETSYQCPMCGQSFAQRNHMYTHRREAHSTLKSPVRVRFPCSMCDVKLPSERLLQVHMARHHQEDEEEQMQYKCVFASCGAIVGSPREHTEHLLRAHQLRVLATRAQSPPKRGRPPKMKDPLELDDDDQSEFVVPIIKEEPQYIPKLKVQSLFQNMDRWIGKTAVVTGASAGIGAEICVQLANSGLKLVGLARRSQLVDELKTQITGSGSIHSIQCDITKQEDVEAAFKSVEENYGGTHILVNNAGVMYPGNISEFGNSPVSCDEMLSTIDINVKGLILCTRHALNSMKTHNFNGHIINISSIAGHYVPYLPVFNSYPASKYAVSAFTQSLLNELAHLNSNIKVTSIAPGLVKTDMVERGGKTLDVPMLTPEDVANAVSYVLATPPNININELSLCHVSEKRL</sequence>
<dbReference type="Pfam" id="PF00096">
    <property type="entry name" value="zf-C2H2"/>
    <property type="match status" value="5"/>
</dbReference>
<gene>
    <name evidence="15" type="ORF">PIBRA_LOCUS4940</name>
</gene>
<feature type="domain" description="C2H2-type" evidence="14">
    <location>
        <begin position="144"/>
        <end position="173"/>
    </location>
</feature>
<dbReference type="SUPFAM" id="SSF51735">
    <property type="entry name" value="NAD(P)-binding Rossmann-fold domains"/>
    <property type="match status" value="1"/>
</dbReference>
<dbReference type="GO" id="GO:0016616">
    <property type="term" value="F:oxidoreductase activity, acting on the CH-OH group of donors, NAD or NADP as acceptor"/>
    <property type="evidence" value="ECO:0007669"/>
    <property type="project" value="UniProtKB-ARBA"/>
</dbReference>
<evidence type="ECO:0000256" key="6">
    <source>
        <dbReference type="ARBA" id="ARBA00022833"/>
    </source>
</evidence>
<dbReference type="PROSITE" id="PS50157">
    <property type="entry name" value="ZINC_FINGER_C2H2_2"/>
    <property type="match status" value="5"/>
</dbReference>
<keyword evidence="3" id="KW-0479">Metal-binding</keyword>
<protein>
    <recommendedName>
        <fullName evidence="14">C2H2-type domain-containing protein</fullName>
    </recommendedName>
</protein>
<dbReference type="FunFam" id="3.30.160.60:FF:000446">
    <property type="entry name" value="Zinc finger protein"/>
    <property type="match status" value="1"/>
</dbReference>
<evidence type="ECO:0000256" key="7">
    <source>
        <dbReference type="ARBA" id="ARBA00023002"/>
    </source>
</evidence>
<dbReference type="InterPro" id="IPR002347">
    <property type="entry name" value="SDR_fam"/>
</dbReference>
<dbReference type="PROSITE" id="PS00028">
    <property type="entry name" value="ZINC_FINGER_C2H2_1"/>
    <property type="match status" value="6"/>
</dbReference>
<proteinExistence type="inferred from homology"/>
<organism evidence="15 16">
    <name type="scientific">Pieris brassicae</name>
    <name type="common">White butterfly</name>
    <name type="synonym">Large white butterfly</name>
    <dbReference type="NCBI Taxonomy" id="7116"/>
    <lineage>
        <taxon>Eukaryota</taxon>
        <taxon>Metazoa</taxon>
        <taxon>Ecdysozoa</taxon>
        <taxon>Arthropoda</taxon>
        <taxon>Hexapoda</taxon>
        <taxon>Insecta</taxon>
        <taxon>Pterygota</taxon>
        <taxon>Neoptera</taxon>
        <taxon>Endopterygota</taxon>
        <taxon>Lepidoptera</taxon>
        <taxon>Glossata</taxon>
        <taxon>Ditrysia</taxon>
        <taxon>Papilionoidea</taxon>
        <taxon>Pieridae</taxon>
        <taxon>Pierinae</taxon>
        <taxon>Pieris</taxon>
    </lineage>
</organism>
<dbReference type="InterPro" id="IPR036291">
    <property type="entry name" value="NAD(P)-bd_dom_sf"/>
</dbReference>
<keyword evidence="7" id="KW-0560">Oxidoreductase</keyword>
<evidence type="ECO:0000256" key="5">
    <source>
        <dbReference type="ARBA" id="ARBA00022771"/>
    </source>
</evidence>
<dbReference type="Gene3D" id="3.30.160.60">
    <property type="entry name" value="Classic Zinc Finger"/>
    <property type="match status" value="6"/>
</dbReference>
<comment type="caution">
    <text evidence="15">The sequence shown here is derived from an EMBL/GenBank/DDBJ whole genome shotgun (WGS) entry which is preliminary data.</text>
</comment>
<feature type="domain" description="C2H2-type" evidence="14">
    <location>
        <begin position="116"/>
        <end position="143"/>
    </location>
</feature>
<evidence type="ECO:0000256" key="1">
    <source>
        <dbReference type="ARBA" id="ARBA00004123"/>
    </source>
</evidence>
<keyword evidence="6" id="KW-0862">Zinc</keyword>
<dbReference type="AlphaFoldDB" id="A0A9P0TF28"/>
<dbReference type="GO" id="GO:0005634">
    <property type="term" value="C:nucleus"/>
    <property type="evidence" value="ECO:0007669"/>
    <property type="project" value="UniProtKB-SubCell"/>
</dbReference>
<keyword evidence="10" id="KW-0804">Transcription</keyword>
<comment type="subcellular location">
    <subcellularLocation>
        <location evidence="1">Nucleus</location>
    </subcellularLocation>
</comment>
<dbReference type="PRINTS" id="PR00081">
    <property type="entry name" value="GDHRDH"/>
</dbReference>